<reference evidence="2 3" key="1">
    <citation type="submission" date="2019-11" db="EMBL/GenBank/DDBJ databases">
        <authorList>
            <person name="Criscuolo A."/>
        </authorList>
    </citation>
    <scope>NUCLEOTIDE SEQUENCE [LARGE SCALE GENOMIC DNA]</scope>
    <source>
        <strain evidence="2">CIP111667</strain>
    </source>
</reference>
<evidence type="ECO:0000313" key="2">
    <source>
        <dbReference type="EMBL" id="VZO34971.1"/>
    </source>
</evidence>
<comment type="caution">
    <text evidence="2">The sequence shown here is derived from an EMBL/GenBank/DDBJ whole genome shotgun (WGS) entry which is preliminary data.</text>
</comment>
<dbReference type="EMBL" id="CACRYJ010000004">
    <property type="protein sequence ID" value="VZO34971.1"/>
    <property type="molecule type" value="Genomic_DNA"/>
</dbReference>
<dbReference type="InterPro" id="IPR033803">
    <property type="entry name" value="CBD-like_Golvesin-Xly"/>
</dbReference>
<evidence type="ECO:0000259" key="1">
    <source>
        <dbReference type="Pfam" id="PF25275"/>
    </source>
</evidence>
<keyword evidence="3" id="KW-1185">Reference proteome</keyword>
<protein>
    <submittedName>
        <fullName evidence="2">NPCBM-associated, NEW3 domain of alpha-galactosidase</fullName>
    </submittedName>
</protein>
<dbReference type="Proteomes" id="UP000419743">
    <property type="component" value="Unassembled WGS sequence"/>
</dbReference>
<accession>A0A7M4DDQ1</accession>
<name>A0A7M4DDQ1_9MICO</name>
<evidence type="ECO:0000313" key="3">
    <source>
        <dbReference type="Proteomes" id="UP000419743"/>
    </source>
</evidence>
<organism evidence="2 3">
    <name type="scientific">Occultella aeris</name>
    <dbReference type="NCBI Taxonomy" id="2761496"/>
    <lineage>
        <taxon>Bacteria</taxon>
        <taxon>Bacillati</taxon>
        <taxon>Actinomycetota</taxon>
        <taxon>Actinomycetes</taxon>
        <taxon>Micrococcales</taxon>
        <taxon>Ruaniaceae</taxon>
        <taxon>Occultella</taxon>
    </lineage>
</organism>
<dbReference type="PROSITE" id="PS51318">
    <property type="entry name" value="TAT"/>
    <property type="match status" value="1"/>
</dbReference>
<feature type="domain" description="Golvesin/Xly CBD-like" evidence="1">
    <location>
        <begin position="1213"/>
        <end position="1320"/>
    </location>
</feature>
<dbReference type="RefSeq" id="WP_156738819.1">
    <property type="nucleotide sequence ID" value="NZ_CACRYJ010000004.1"/>
</dbReference>
<proteinExistence type="predicted"/>
<sequence length="1335" mass="143676">MSKVRVNIASDRVAAETAAPGLSRRQVLVGLLGVGALPVIALAAPDSARADPPCPVAELDEPLADTAMTDLNYQSVVQIAGPSHRVSFLRAFWNGSDGHPASAIVRDIEVRDGSQWVTVSGPGSRLDEQWRVVSGDGSTISAGDYTQAANLWLALGSVTKLSASVAELTAEIPGVLDLTVRWDVSGAQPEVQWSLHVQSAGTYVVGYHATPRLEFDAVDEVLCGALQHARSIGSSTALLAWELFAPMALLQTEVDNRTLTTGVYVPGDVMAFEHERFLSWDDQPFAMSLRNSMGQIQASVYAPPGGLRSELAADQSVGYVFGVVASLSSLYETQVDISRGSYGLTRYRRNVYDTSLTASVHNMLDLVAVEPDGDDSVDFVPSVSGWWNRAKGFANIEADQQTRTATSSVLASAALVACGPQDAAWLWEHRARPQAEYNFSRRSMAHSPKHGFGADAPLGGYAFDACSTVPMWQMTRGESAGFGHIARLATAKRRWPNFVAPLSAHLLTQDPGWLAEAKAVADIYIEDRILTPSTTNHSEVDFSAETVGHWLELVVLHDVTGEQRYLDAAHAEAKRYMGAFDVRPVPEGTVVSPVGAPIDDAYYKWVTSPGIPTYTRTVPPTETVEKWMVSTTGLTYEQLRTFKTEGDAGGFTLNAVWAPFLLRLAHLVGDDFIRDMTHNMVIGRFSNYPGYYNRQFVSWPMHPDYPLEGPFGTSAIYYHHIPAQIGLAIDYLISEHQTRSDGEIVFPYAWESTFAYFTFHTYGHQPGTFYGDDGVWPYFPQGIIAVDNAQLNWLTAVGTERFYLSLTNATGTVQTAHVDFDAALTGIEPDQTYSASLIVNGASTAVTIAQAAVDVTVPGHGIAALVIDVPAVPSMPWQRGGATDWTSASYHLDDIDGSGTTLEDKVYGVTIPRPDRSGYDIYIQSSIPDATPMSLRYRVDDGAWVDAPAKTYPREWTFGVEDLRSSFSYVATVDGVARDERTLYLPGFISGGLPYGQTVGGELRTDRGSSTPGDAIDVTVVLRNETDVDLDGVTAWLGVPSGWTKVDPTVPTTIPANSVLELPATVTPGPYSGATGVDRSITGRIRWSGGSKPLASLVVQHLTAMKLLDVSASPAAVTSLTDDVTIRTSILNRGAAAATGTATLTLPTGWTADETAVTWTADPRSWVAVTMVATPTAAPFGDATLMIQPGGGLPSRSVQVSVGTRYIVAYGDTAYSETGTWLPSSLEGYDGIRSRYSPESQYGGTATFTPTIADAADYEISVWYPTNPDTTTDALYTVTTPDGSTDFHVDQTQEADGWRMLGTFALPTGSDSSVTLTAITGLVTRVSAVRFQQAS</sequence>
<dbReference type="InterPro" id="IPR006311">
    <property type="entry name" value="TAT_signal"/>
</dbReference>
<gene>
    <name evidence="2" type="ORF">HALOF300_00240</name>
</gene>
<dbReference type="Pfam" id="PF25275">
    <property type="entry name" value="Golvesin_C"/>
    <property type="match status" value="1"/>
</dbReference>